<feature type="region of interest" description="Disordered" evidence="1">
    <location>
        <begin position="1"/>
        <end position="93"/>
    </location>
</feature>
<gene>
    <name evidence="2" type="ORF">ACA1_042820</name>
</gene>
<name>L8GXS9_ACACF</name>
<protein>
    <submittedName>
        <fullName evidence="2">Uncharacterized protein</fullName>
    </submittedName>
</protein>
<organism evidence="2 3">
    <name type="scientific">Acanthamoeba castellanii (strain ATCC 30010 / Neff)</name>
    <dbReference type="NCBI Taxonomy" id="1257118"/>
    <lineage>
        <taxon>Eukaryota</taxon>
        <taxon>Amoebozoa</taxon>
        <taxon>Discosea</taxon>
        <taxon>Longamoebia</taxon>
        <taxon>Centramoebida</taxon>
        <taxon>Acanthamoebidae</taxon>
        <taxon>Acanthamoeba</taxon>
    </lineage>
</organism>
<feature type="compositionally biased region" description="Low complexity" evidence="1">
    <location>
        <begin position="43"/>
        <end position="60"/>
    </location>
</feature>
<feature type="compositionally biased region" description="Low complexity" evidence="1">
    <location>
        <begin position="76"/>
        <end position="85"/>
    </location>
</feature>
<evidence type="ECO:0000313" key="3">
    <source>
        <dbReference type="Proteomes" id="UP000011083"/>
    </source>
</evidence>
<dbReference type="Proteomes" id="UP000011083">
    <property type="component" value="Unassembled WGS sequence"/>
</dbReference>
<dbReference type="GeneID" id="14917613"/>
<reference evidence="2 3" key="1">
    <citation type="journal article" date="2013" name="Genome Biol.">
        <title>Genome of Acanthamoeba castellanii highlights extensive lateral gene transfer and early evolution of tyrosine kinase signaling.</title>
        <authorList>
            <person name="Clarke M."/>
            <person name="Lohan A.J."/>
            <person name="Liu B."/>
            <person name="Lagkouvardos I."/>
            <person name="Roy S."/>
            <person name="Zafar N."/>
            <person name="Bertelli C."/>
            <person name="Schilde C."/>
            <person name="Kianianmomeni A."/>
            <person name="Burglin T.R."/>
            <person name="Frech C."/>
            <person name="Turcotte B."/>
            <person name="Kopec K.O."/>
            <person name="Synnott J.M."/>
            <person name="Choo C."/>
            <person name="Paponov I."/>
            <person name="Finkler A."/>
            <person name="Soon Heng Tan C."/>
            <person name="Hutchins A.P."/>
            <person name="Weinmeier T."/>
            <person name="Rattei T."/>
            <person name="Chu J.S."/>
            <person name="Gimenez G."/>
            <person name="Irimia M."/>
            <person name="Rigden D.J."/>
            <person name="Fitzpatrick D.A."/>
            <person name="Lorenzo-Morales J."/>
            <person name="Bateman A."/>
            <person name="Chiu C.H."/>
            <person name="Tang P."/>
            <person name="Hegemann P."/>
            <person name="Fromm H."/>
            <person name="Raoult D."/>
            <person name="Greub G."/>
            <person name="Miranda-Saavedra D."/>
            <person name="Chen N."/>
            <person name="Nash P."/>
            <person name="Ginger M.L."/>
            <person name="Horn M."/>
            <person name="Schaap P."/>
            <person name="Caler L."/>
            <person name="Loftus B."/>
        </authorList>
    </citation>
    <scope>NUCLEOTIDE SEQUENCE [LARGE SCALE GENOMIC DNA]</scope>
    <source>
        <strain evidence="2 3">Neff</strain>
    </source>
</reference>
<sequence length="402" mass="42756">MASSAEEALPQPPALRRRGRSLTQGSSLPATKKSDKAAPPPARASSTTTSTTGRKAASAAPRPPAAVGTPPQRLRATPAVKATTPPSKPPAASPAIVIISQGATRLTSGIVVSISHIGRGQLTDPALSLFAHPRLYSGGGFRSCFCADRHHQHHRHAAENGTSHGGQARGGGKPCRVVCGRKVGLVHARGHTGQISRDYCHGHHQAAQCLGSLELFVIGFFFFINVVHHSQHTQGCFEDAGLVTVHSARAASPQLERRCFFSLLHSLVVAISSHSSRQAQADAPFGFPTTSGSRSAARVCAQALDIIGFFFCPFVNSSATFNGEQVSLARAPGAGQVLVDRRFTGLATHEPEDLHHRSHNYTNIHFINNNYCIIAPTTSQQRHRHAVKLILARKGKECGNVT</sequence>
<accession>L8GXS9</accession>
<dbReference type="RefSeq" id="XP_004338904.1">
    <property type="nucleotide sequence ID" value="XM_004338856.1"/>
</dbReference>
<keyword evidence="3" id="KW-1185">Reference proteome</keyword>
<evidence type="ECO:0000313" key="2">
    <source>
        <dbReference type="EMBL" id="ELR16891.1"/>
    </source>
</evidence>
<dbReference type="AlphaFoldDB" id="L8GXS9"/>
<dbReference type="VEuPathDB" id="AmoebaDB:ACA1_042820"/>
<dbReference type="EMBL" id="KB007981">
    <property type="protein sequence ID" value="ELR16891.1"/>
    <property type="molecule type" value="Genomic_DNA"/>
</dbReference>
<evidence type="ECO:0000256" key="1">
    <source>
        <dbReference type="SAM" id="MobiDB-lite"/>
    </source>
</evidence>
<dbReference type="KEGG" id="acan:ACA1_042820"/>
<proteinExistence type="predicted"/>